<dbReference type="PANTHER" id="PTHR21085">
    <property type="entry name" value="CHORISMATE SYNTHASE"/>
    <property type="match status" value="1"/>
</dbReference>
<dbReference type="Gene3D" id="3.60.150.10">
    <property type="entry name" value="Chorismate synthase AroC"/>
    <property type="match status" value="1"/>
</dbReference>
<dbReference type="OrthoDB" id="9771806at2"/>
<dbReference type="GO" id="GO:0009073">
    <property type="term" value="P:aromatic amino acid family biosynthetic process"/>
    <property type="evidence" value="ECO:0007669"/>
    <property type="project" value="UniProtKB-KW"/>
</dbReference>
<dbReference type="InterPro" id="IPR035904">
    <property type="entry name" value="Chorismate_synth_AroC_sf"/>
</dbReference>
<comment type="pathway">
    <text evidence="1 11 12">Metabolic intermediate biosynthesis; chorismate biosynthesis; chorismate from D-erythrose 4-phosphate and phosphoenolpyruvate: step 7/7.</text>
</comment>
<dbReference type="GO" id="GO:0010181">
    <property type="term" value="F:FMN binding"/>
    <property type="evidence" value="ECO:0007669"/>
    <property type="project" value="TreeGrafter"/>
</dbReference>
<keyword evidence="8 11" id="KW-0521">NADP</keyword>
<name>A0A328VH37_9CHLR</name>
<dbReference type="NCBIfam" id="TIGR00033">
    <property type="entry name" value="aroC"/>
    <property type="match status" value="1"/>
</dbReference>
<dbReference type="GO" id="GO:0008652">
    <property type="term" value="P:amino acid biosynthetic process"/>
    <property type="evidence" value="ECO:0007669"/>
    <property type="project" value="UniProtKB-KW"/>
</dbReference>
<dbReference type="GO" id="GO:0005829">
    <property type="term" value="C:cytosol"/>
    <property type="evidence" value="ECO:0007669"/>
    <property type="project" value="TreeGrafter"/>
</dbReference>
<dbReference type="PROSITE" id="PS00789">
    <property type="entry name" value="CHORISMATE_SYNTHASE_3"/>
    <property type="match status" value="1"/>
</dbReference>
<dbReference type="EMBL" id="MCIF01000002">
    <property type="protein sequence ID" value="RAQ96191.1"/>
    <property type="molecule type" value="Genomic_DNA"/>
</dbReference>
<keyword evidence="9 11" id="KW-0057">Aromatic amino acid biosynthesis</keyword>
<comment type="subunit">
    <text evidence="11">Homotetramer.</text>
</comment>
<comment type="function">
    <text evidence="11">Catalyzes the anti-1,4-elimination of the C-3 phosphate and the C-6 proR hydrogen from 5-enolpyruvylshikimate-3-phosphate (EPSP) to yield chorismate, which is the branch point compound that serves as the starting substrate for the three terminal pathways of aromatic amino acid biosynthesis. This reaction introduces a second double bond into the aromatic ring system.</text>
</comment>
<feature type="binding site" evidence="11">
    <location>
        <position position="298"/>
    </location>
    <ligand>
        <name>FMN</name>
        <dbReference type="ChEBI" id="CHEBI:58210"/>
    </ligand>
</feature>
<dbReference type="HAMAP" id="MF_00300">
    <property type="entry name" value="Chorismate_synth"/>
    <property type="match status" value="1"/>
</dbReference>
<evidence type="ECO:0000256" key="9">
    <source>
        <dbReference type="ARBA" id="ARBA00023141"/>
    </source>
</evidence>
<gene>
    <name evidence="11" type="primary">aroC</name>
    <name evidence="13" type="ORF">A4R35_11665</name>
</gene>
<evidence type="ECO:0000256" key="11">
    <source>
        <dbReference type="HAMAP-Rule" id="MF_00300"/>
    </source>
</evidence>
<keyword evidence="6 11" id="KW-0288">FMN</keyword>
<dbReference type="FunFam" id="3.60.150.10:FF:000002">
    <property type="entry name" value="Chorismate synthase"/>
    <property type="match status" value="1"/>
</dbReference>
<organism evidence="13 14">
    <name type="scientific">Thermogemmatispora tikiterensis</name>
    <dbReference type="NCBI Taxonomy" id="1825093"/>
    <lineage>
        <taxon>Bacteria</taxon>
        <taxon>Bacillati</taxon>
        <taxon>Chloroflexota</taxon>
        <taxon>Ktedonobacteria</taxon>
        <taxon>Thermogemmatisporales</taxon>
        <taxon>Thermogemmatisporaceae</taxon>
        <taxon>Thermogemmatispora</taxon>
    </lineage>
</organism>
<dbReference type="InterPro" id="IPR020541">
    <property type="entry name" value="Chorismate_synthase_CS"/>
</dbReference>
<evidence type="ECO:0000256" key="6">
    <source>
        <dbReference type="ARBA" id="ARBA00022643"/>
    </source>
</evidence>
<evidence type="ECO:0000256" key="3">
    <source>
        <dbReference type="ARBA" id="ARBA00013036"/>
    </source>
</evidence>
<dbReference type="AlphaFoldDB" id="A0A328VH37"/>
<evidence type="ECO:0000256" key="10">
    <source>
        <dbReference type="ARBA" id="ARBA00023239"/>
    </source>
</evidence>
<keyword evidence="10 11" id="KW-0456">Lyase</keyword>
<dbReference type="GO" id="GO:0004107">
    <property type="term" value="F:chorismate synthase activity"/>
    <property type="evidence" value="ECO:0007669"/>
    <property type="project" value="UniProtKB-UniRule"/>
</dbReference>
<keyword evidence="14" id="KW-1185">Reference proteome</keyword>
<accession>A0A328VH37</accession>
<evidence type="ECO:0000256" key="1">
    <source>
        <dbReference type="ARBA" id="ARBA00005044"/>
    </source>
</evidence>
<comment type="similarity">
    <text evidence="2 11 12">Belongs to the chorismate synthase family.</text>
</comment>
<dbReference type="UniPathway" id="UPA00053">
    <property type="reaction ID" value="UER00090"/>
</dbReference>
<keyword evidence="5 11" id="KW-0285">Flavoprotein</keyword>
<feature type="binding site" evidence="11">
    <location>
        <position position="46"/>
    </location>
    <ligand>
        <name>NADP(+)</name>
        <dbReference type="ChEBI" id="CHEBI:58349"/>
    </ligand>
</feature>
<dbReference type="NCBIfam" id="NF003793">
    <property type="entry name" value="PRK05382.1"/>
    <property type="match status" value="1"/>
</dbReference>
<comment type="cofactor">
    <cofactor evidence="11 12">
        <name>FMNH2</name>
        <dbReference type="ChEBI" id="CHEBI:57618"/>
    </cofactor>
    <text evidence="11 12">Reduced FMN (FMNH(2)).</text>
</comment>
<dbReference type="CDD" id="cd07304">
    <property type="entry name" value="Chorismate_synthase"/>
    <property type="match status" value="1"/>
</dbReference>
<evidence type="ECO:0000256" key="4">
    <source>
        <dbReference type="ARBA" id="ARBA00022605"/>
    </source>
</evidence>
<keyword evidence="7 11" id="KW-0274">FAD</keyword>
<feature type="binding site" evidence="11">
    <location>
        <begin position="128"/>
        <end position="130"/>
    </location>
    <ligand>
        <name>FMN</name>
        <dbReference type="ChEBI" id="CHEBI:58210"/>
    </ligand>
</feature>
<evidence type="ECO:0000256" key="12">
    <source>
        <dbReference type="RuleBase" id="RU000605"/>
    </source>
</evidence>
<dbReference type="PANTHER" id="PTHR21085:SF0">
    <property type="entry name" value="CHORISMATE SYNTHASE"/>
    <property type="match status" value="1"/>
</dbReference>
<feature type="binding site" evidence="11">
    <location>
        <begin position="313"/>
        <end position="317"/>
    </location>
    <ligand>
        <name>FMN</name>
        <dbReference type="ChEBI" id="CHEBI:58210"/>
    </ligand>
</feature>
<dbReference type="Pfam" id="PF01264">
    <property type="entry name" value="Chorismate_synt"/>
    <property type="match status" value="1"/>
</dbReference>
<evidence type="ECO:0000313" key="14">
    <source>
        <dbReference type="Proteomes" id="UP000248706"/>
    </source>
</evidence>
<evidence type="ECO:0000256" key="8">
    <source>
        <dbReference type="ARBA" id="ARBA00022857"/>
    </source>
</evidence>
<dbReference type="GO" id="GO:0009423">
    <property type="term" value="P:chorismate biosynthetic process"/>
    <property type="evidence" value="ECO:0007669"/>
    <property type="project" value="UniProtKB-UniRule"/>
</dbReference>
<sequence>MFRFLTAGESHGPCLTIIVEGLPAGLEIDREAIDRDLRRRQGGYGRGGRMKIEKDSVRFLSGIRHGRTLGSPVTMQIENRDWVNWQQAMSPEPLEELPEPVTRVRPGHADFTGAMKYGHRDVRNVIERASSRETAARVAVGSLCRQLLQPFGISIHSHVLAIADVGYEEPRPLTRDAYPPSLWEQVEASPMRCADPALTERMIARILEAKRAGDTCGGVFEVVALGVPIGLGSYSQWDRRLSARLGLAMLSIPSAKAVEIGAGLEAARRTGSQVHDVLRHGADGSWYHVTNNAGGIEGGITNGEPLVVRVALKPIPSLAHPLPAVDLASGENIDQTRYERSDVCVVPAGGVVGEAMMAIVLTEALLEKYGGDSLEEMLRHFQASQSA</sequence>
<feature type="binding site" evidence="11">
    <location>
        <position position="340"/>
    </location>
    <ligand>
        <name>FMN</name>
        <dbReference type="ChEBI" id="CHEBI:58210"/>
    </ligand>
</feature>
<feature type="binding site" evidence="11">
    <location>
        <position position="40"/>
    </location>
    <ligand>
        <name>NADP(+)</name>
        <dbReference type="ChEBI" id="CHEBI:58349"/>
    </ligand>
</feature>
<protein>
    <recommendedName>
        <fullName evidence="3 11">Chorismate synthase</fullName>
        <shortName evidence="11">CS</shortName>
        <ecNumber evidence="3 11">4.2.3.5</ecNumber>
    </recommendedName>
    <alternativeName>
        <fullName evidence="11">5-enolpyruvylshikimate-3-phosphate phospholyase</fullName>
    </alternativeName>
</protein>
<dbReference type="PROSITE" id="PS00787">
    <property type="entry name" value="CHORISMATE_SYNTHASE_1"/>
    <property type="match status" value="1"/>
</dbReference>
<evidence type="ECO:0000256" key="2">
    <source>
        <dbReference type="ARBA" id="ARBA00008014"/>
    </source>
</evidence>
<keyword evidence="4 11" id="KW-0028">Amino-acid biosynthesis</keyword>
<comment type="caution">
    <text evidence="11">Lacks conserved residue(s) required for the propagation of feature annotation.</text>
</comment>
<comment type="caution">
    <text evidence="13">The sequence shown here is derived from an EMBL/GenBank/DDBJ whole genome shotgun (WGS) entry which is preliminary data.</text>
</comment>
<evidence type="ECO:0000256" key="5">
    <source>
        <dbReference type="ARBA" id="ARBA00022630"/>
    </source>
</evidence>
<dbReference type="InterPro" id="IPR000453">
    <property type="entry name" value="Chorismate_synth"/>
</dbReference>
<dbReference type="PIRSF" id="PIRSF001456">
    <property type="entry name" value="Chorismate_synth"/>
    <property type="match status" value="1"/>
</dbReference>
<comment type="catalytic activity">
    <reaction evidence="11 12">
        <text>5-O-(1-carboxyvinyl)-3-phosphoshikimate = chorismate + phosphate</text>
        <dbReference type="Rhea" id="RHEA:21020"/>
        <dbReference type="ChEBI" id="CHEBI:29748"/>
        <dbReference type="ChEBI" id="CHEBI:43474"/>
        <dbReference type="ChEBI" id="CHEBI:57701"/>
        <dbReference type="EC" id="4.2.3.5"/>
    </reaction>
</comment>
<evidence type="ECO:0000256" key="7">
    <source>
        <dbReference type="ARBA" id="ARBA00022827"/>
    </source>
</evidence>
<dbReference type="SUPFAM" id="SSF103263">
    <property type="entry name" value="Chorismate synthase, AroC"/>
    <property type="match status" value="1"/>
</dbReference>
<proteinExistence type="inferred from homology"/>
<dbReference type="EC" id="4.2.3.5" evidence="3 11"/>
<dbReference type="RefSeq" id="WP_112429562.1">
    <property type="nucleotide sequence ID" value="NZ_MCIF01000002.1"/>
</dbReference>
<reference evidence="13 14" key="1">
    <citation type="submission" date="2016-08" db="EMBL/GenBank/DDBJ databases">
        <title>Analysis of Carbohydrate Active Enzymes in Thermogemmatispora T81 Reveals Carbohydrate Degradation Ability.</title>
        <authorList>
            <person name="Tomazini A."/>
            <person name="Lal S."/>
            <person name="Stott M."/>
            <person name="Henrissat B."/>
            <person name="Polikarpov I."/>
            <person name="Sparling R."/>
            <person name="Levin D.B."/>
        </authorList>
    </citation>
    <scope>NUCLEOTIDE SEQUENCE [LARGE SCALE GENOMIC DNA]</scope>
    <source>
        <strain evidence="13 14">T81</strain>
    </source>
</reference>
<evidence type="ECO:0000313" key="13">
    <source>
        <dbReference type="EMBL" id="RAQ96191.1"/>
    </source>
</evidence>
<dbReference type="Proteomes" id="UP000248706">
    <property type="component" value="Unassembled WGS sequence"/>
</dbReference>